<keyword evidence="2" id="KW-1185">Reference proteome</keyword>
<protein>
    <submittedName>
        <fullName evidence="1">Uncharacterized protein</fullName>
    </submittedName>
</protein>
<organism evidence="1 2">
    <name type="scientific">Pholiota conissans</name>
    <dbReference type="NCBI Taxonomy" id="109636"/>
    <lineage>
        <taxon>Eukaryota</taxon>
        <taxon>Fungi</taxon>
        <taxon>Dikarya</taxon>
        <taxon>Basidiomycota</taxon>
        <taxon>Agaricomycotina</taxon>
        <taxon>Agaricomycetes</taxon>
        <taxon>Agaricomycetidae</taxon>
        <taxon>Agaricales</taxon>
        <taxon>Agaricineae</taxon>
        <taxon>Strophariaceae</taxon>
        <taxon>Pholiota</taxon>
    </lineage>
</organism>
<name>A0A9P5Z3W9_9AGAR</name>
<proteinExistence type="predicted"/>
<dbReference type="EMBL" id="MU155185">
    <property type="protein sequence ID" value="KAF9481032.1"/>
    <property type="molecule type" value="Genomic_DNA"/>
</dbReference>
<reference evidence="1" key="1">
    <citation type="submission" date="2020-11" db="EMBL/GenBank/DDBJ databases">
        <authorList>
            <consortium name="DOE Joint Genome Institute"/>
            <person name="Ahrendt S."/>
            <person name="Riley R."/>
            <person name="Andreopoulos W."/>
            <person name="Labutti K."/>
            <person name="Pangilinan J."/>
            <person name="Ruiz-Duenas F.J."/>
            <person name="Barrasa J.M."/>
            <person name="Sanchez-Garcia M."/>
            <person name="Camarero S."/>
            <person name="Miyauchi S."/>
            <person name="Serrano A."/>
            <person name="Linde D."/>
            <person name="Babiker R."/>
            <person name="Drula E."/>
            <person name="Ayuso-Fernandez I."/>
            <person name="Pacheco R."/>
            <person name="Padilla G."/>
            <person name="Ferreira P."/>
            <person name="Barriuso J."/>
            <person name="Kellner H."/>
            <person name="Castanera R."/>
            <person name="Alfaro M."/>
            <person name="Ramirez L."/>
            <person name="Pisabarro A.G."/>
            <person name="Kuo A."/>
            <person name="Tritt A."/>
            <person name="Lipzen A."/>
            <person name="He G."/>
            <person name="Yan M."/>
            <person name="Ng V."/>
            <person name="Cullen D."/>
            <person name="Martin F."/>
            <person name="Rosso M.-N."/>
            <person name="Henrissat B."/>
            <person name="Hibbett D."/>
            <person name="Martinez A.T."/>
            <person name="Grigoriev I.V."/>
        </authorList>
    </citation>
    <scope>NUCLEOTIDE SEQUENCE</scope>
    <source>
        <strain evidence="1">CIRM-BRFM 674</strain>
    </source>
</reference>
<dbReference type="AlphaFoldDB" id="A0A9P5Z3W9"/>
<comment type="caution">
    <text evidence="1">The sequence shown here is derived from an EMBL/GenBank/DDBJ whole genome shotgun (WGS) entry which is preliminary data.</text>
</comment>
<evidence type="ECO:0000313" key="2">
    <source>
        <dbReference type="Proteomes" id="UP000807469"/>
    </source>
</evidence>
<dbReference type="Proteomes" id="UP000807469">
    <property type="component" value="Unassembled WGS sequence"/>
</dbReference>
<sequence>MRRPLGGRAQHTIITVLTWQVPHLGEANNKNTARAAAKFAFILALFSTRIFHNFPYICLRSSVSPWTTKTRRRTINTTHISRSVKERRSLQVILHHTTDRRARIQRLATILTNKKIDIPCITMNTTLLTTQRTFAKVEHTLTMTRWMLMVLRNTTGLDILMTMLAGTIHLSTTLQKHLLFVTLSRAERMPVSKI</sequence>
<evidence type="ECO:0000313" key="1">
    <source>
        <dbReference type="EMBL" id="KAF9481032.1"/>
    </source>
</evidence>
<gene>
    <name evidence="1" type="ORF">BDN70DRAFT_574586</name>
</gene>
<accession>A0A9P5Z3W9</accession>